<feature type="transmembrane region" description="Helical" evidence="5">
    <location>
        <begin position="238"/>
        <end position="259"/>
    </location>
</feature>
<dbReference type="GO" id="GO:0005230">
    <property type="term" value="F:extracellular ligand-gated monoatomic ion channel activity"/>
    <property type="evidence" value="ECO:0007669"/>
    <property type="project" value="InterPro"/>
</dbReference>
<evidence type="ECO:0000256" key="3">
    <source>
        <dbReference type="ARBA" id="ARBA00022989"/>
    </source>
</evidence>
<dbReference type="Gene3D" id="2.70.170.10">
    <property type="entry name" value="Neurotransmitter-gated ion-channel ligand-binding domain"/>
    <property type="match status" value="1"/>
</dbReference>
<sequence length="434" mass="50043">MEIHTFITFILLGVVHTMISPPHNYSIELEETLRTELFTNYTVQQRPSQQVKVGVRFSLLTVNDLNIKDQTLSLSGYLTLDWLDTRLSWQDSNKTSQDYTNIIFLFSSEEYIWRPAIIIENAVDKISVISDKYVPMRIASDGRVIWNPAGVYTVSCESDTTYYPMDTQECYLKVSAWVYTQAEIELHFKIKSVDKNFYTENGEWNLLSAESFKSEAQTRDDHSFSSVSFLIKLQRRCLFHVVNTLFPVTLMAFLIAFVFKLPVDSGEKVGFSLTVLLSYAVYLTLISDLIPSTSVTVCFLSLYLAFILFLAAIAVCLTTFVINLHMRRDDDIMADWLKKLTTKYLIKFACLKDSCCRKDGSDIYVQKQMMYNGTEKTNSHDTRDQSEECRNITWKELAEIMDKVFYNVYMILIIISTSTLFFIIIVGYTTADHS</sequence>
<dbReference type="Proteomes" id="UP000683360">
    <property type="component" value="Unassembled WGS sequence"/>
</dbReference>
<dbReference type="FunFam" id="2.70.170.10:FF:000028">
    <property type="entry name" value="AcetylCholine Receptor"/>
    <property type="match status" value="1"/>
</dbReference>
<feature type="domain" description="Neurotransmitter-gated ion-channel ligand-binding" evidence="7">
    <location>
        <begin position="31"/>
        <end position="236"/>
    </location>
</feature>
<dbReference type="Pfam" id="PF02932">
    <property type="entry name" value="Neur_chan_memb"/>
    <property type="match status" value="1"/>
</dbReference>
<dbReference type="InterPro" id="IPR006201">
    <property type="entry name" value="Neur_channel"/>
</dbReference>
<dbReference type="Gene3D" id="1.20.58.390">
    <property type="entry name" value="Neurotransmitter-gated ion-channel transmembrane domain"/>
    <property type="match status" value="1"/>
</dbReference>
<dbReference type="PRINTS" id="PR00252">
    <property type="entry name" value="NRIONCHANNEL"/>
</dbReference>
<protein>
    <submittedName>
        <fullName evidence="9">CHRNB1</fullName>
    </submittedName>
</protein>
<comment type="caution">
    <text evidence="9">The sequence shown here is derived from an EMBL/GenBank/DDBJ whole genome shotgun (WGS) entry which is preliminary data.</text>
</comment>
<dbReference type="OrthoDB" id="6099057at2759"/>
<keyword evidence="10" id="KW-1185">Reference proteome</keyword>
<evidence type="ECO:0000256" key="6">
    <source>
        <dbReference type="SAM" id="SignalP"/>
    </source>
</evidence>
<dbReference type="InterPro" id="IPR006029">
    <property type="entry name" value="Neurotrans-gated_channel_TM"/>
</dbReference>
<feature type="transmembrane region" description="Helical" evidence="5">
    <location>
        <begin position="271"/>
        <end position="290"/>
    </location>
</feature>
<evidence type="ECO:0000256" key="2">
    <source>
        <dbReference type="ARBA" id="ARBA00022692"/>
    </source>
</evidence>
<organism evidence="9 10">
    <name type="scientific">Mytilus edulis</name>
    <name type="common">Blue mussel</name>
    <dbReference type="NCBI Taxonomy" id="6550"/>
    <lineage>
        <taxon>Eukaryota</taxon>
        <taxon>Metazoa</taxon>
        <taxon>Spiralia</taxon>
        <taxon>Lophotrochozoa</taxon>
        <taxon>Mollusca</taxon>
        <taxon>Bivalvia</taxon>
        <taxon>Autobranchia</taxon>
        <taxon>Pteriomorphia</taxon>
        <taxon>Mytilida</taxon>
        <taxon>Mytiloidea</taxon>
        <taxon>Mytilidae</taxon>
        <taxon>Mytilinae</taxon>
        <taxon>Mytilus</taxon>
    </lineage>
</organism>
<keyword evidence="4 5" id="KW-0472">Membrane</keyword>
<feature type="domain" description="Neurotransmitter-gated ion-channel transmembrane" evidence="8">
    <location>
        <begin position="244"/>
        <end position="387"/>
    </location>
</feature>
<feature type="transmembrane region" description="Helical" evidence="5">
    <location>
        <begin position="404"/>
        <end position="428"/>
    </location>
</feature>
<feature type="signal peptide" evidence="6">
    <location>
        <begin position="1"/>
        <end position="17"/>
    </location>
</feature>
<evidence type="ECO:0000256" key="4">
    <source>
        <dbReference type="ARBA" id="ARBA00023136"/>
    </source>
</evidence>
<dbReference type="SUPFAM" id="SSF90112">
    <property type="entry name" value="Neurotransmitter-gated ion-channel transmembrane pore"/>
    <property type="match status" value="1"/>
</dbReference>
<keyword evidence="3 5" id="KW-1133">Transmembrane helix</keyword>
<dbReference type="AlphaFoldDB" id="A0A8S3Q0K1"/>
<gene>
    <name evidence="9" type="ORF">MEDL_4201</name>
</gene>
<dbReference type="SUPFAM" id="SSF63712">
    <property type="entry name" value="Nicotinic receptor ligand binding domain-like"/>
    <property type="match status" value="1"/>
</dbReference>
<dbReference type="InterPro" id="IPR038050">
    <property type="entry name" value="Neuro_actylchol_rec"/>
</dbReference>
<keyword evidence="2 5" id="KW-0812">Transmembrane</keyword>
<evidence type="ECO:0000259" key="7">
    <source>
        <dbReference type="Pfam" id="PF02931"/>
    </source>
</evidence>
<keyword evidence="6" id="KW-0732">Signal</keyword>
<evidence type="ECO:0000256" key="5">
    <source>
        <dbReference type="SAM" id="Phobius"/>
    </source>
</evidence>
<dbReference type="InterPro" id="IPR036719">
    <property type="entry name" value="Neuro-gated_channel_TM_sf"/>
</dbReference>
<dbReference type="CDD" id="cd19051">
    <property type="entry name" value="LGIC_TM_cation"/>
    <property type="match status" value="1"/>
</dbReference>
<name>A0A8S3Q0K1_MYTED</name>
<dbReference type="InterPro" id="IPR006202">
    <property type="entry name" value="Neur_chan_lig-bd"/>
</dbReference>
<dbReference type="Pfam" id="PF02931">
    <property type="entry name" value="Neur_chan_LBD"/>
    <property type="match status" value="1"/>
</dbReference>
<evidence type="ECO:0000256" key="1">
    <source>
        <dbReference type="ARBA" id="ARBA00004141"/>
    </source>
</evidence>
<proteinExistence type="predicted"/>
<evidence type="ECO:0000313" key="9">
    <source>
        <dbReference type="EMBL" id="CAG2188789.1"/>
    </source>
</evidence>
<dbReference type="EMBL" id="CAJPWZ010000275">
    <property type="protein sequence ID" value="CAG2188789.1"/>
    <property type="molecule type" value="Genomic_DNA"/>
</dbReference>
<feature type="transmembrane region" description="Helical" evidence="5">
    <location>
        <begin position="302"/>
        <end position="324"/>
    </location>
</feature>
<dbReference type="InterPro" id="IPR036734">
    <property type="entry name" value="Neur_chan_lig-bd_sf"/>
</dbReference>
<dbReference type="GO" id="GO:0016020">
    <property type="term" value="C:membrane"/>
    <property type="evidence" value="ECO:0007669"/>
    <property type="project" value="UniProtKB-SubCell"/>
</dbReference>
<reference evidence="9" key="1">
    <citation type="submission" date="2021-03" db="EMBL/GenBank/DDBJ databases">
        <authorList>
            <person name="Bekaert M."/>
        </authorList>
    </citation>
    <scope>NUCLEOTIDE SEQUENCE</scope>
</reference>
<accession>A0A8S3Q0K1</accession>
<evidence type="ECO:0000313" key="10">
    <source>
        <dbReference type="Proteomes" id="UP000683360"/>
    </source>
</evidence>
<dbReference type="CDD" id="cd18989">
    <property type="entry name" value="LGIC_ECD_cation"/>
    <property type="match status" value="1"/>
</dbReference>
<dbReference type="PANTHER" id="PTHR18945">
    <property type="entry name" value="NEUROTRANSMITTER GATED ION CHANNEL"/>
    <property type="match status" value="1"/>
</dbReference>
<evidence type="ECO:0000259" key="8">
    <source>
        <dbReference type="Pfam" id="PF02932"/>
    </source>
</evidence>
<comment type="subcellular location">
    <subcellularLocation>
        <location evidence="1">Membrane</location>
        <topology evidence="1">Multi-pass membrane protein</topology>
    </subcellularLocation>
</comment>
<feature type="chain" id="PRO_5035715395" evidence="6">
    <location>
        <begin position="18"/>
        <end position="434"/>
    </location>
</feature>
<dbReference type="GO" id="GO:0004888">
    <property type="term" value="F:transmembrane signaling receptor activity"/>
    <property type="evidence" value="ECO:0007669"/>
    <property type="project" value="InterPro"/>
</dbReference>